<evidence type="ECO:0000256" key="1">
    <source>
        <dbReference type="SAM" id="MobiDB-lite"/>
    </source>
</evidence>
<dbReference type="EMBL" id="JAICBX010000009">
    <property type="protein sequence ID" value="MBW8640823.1"/>
    <property type="molecule type" value="Genomic_DNA"/>
</dbReference>
<name>A0AAE3D4G6_9HYPH</name>
<gene>
    <name evidence="3" type="ORF">K1W69_26780</name>
</gene>
<dbReference type="Pfam" id="PF13763">
    <property type="entry name" value="DUF4167"/>
    <property type="match status" value="1"/>
</dbReference>
<feature type="region of interest" description="Disordered" evidence="1">
    <location>
        <begin position="1"/>
        <end position="41"/>
    </location>
</feature>
<feature type="region of interest" description="Disordered" evidence="1">
    <location>
        <begin position="91"/>
        <end position="226"/>
    </location>
</feature>
<evidence type="ECO:0000313" key="4">
    <source>
        <dbReference type="Proteomes" id="UP001196509"/>
    </source>
</evidence>
<feature type="domain" description="DUF4167" evidence="2">
    <location>
        <begin position="11"/>
        <end position="89"/>
    </location>
</feature>
<feature type="compositionally biased region" description="Low complexity" evidence="1">
    <location>
        <begin position="189"/>
        <end position="201"/>
    </location>
</feature>
<dbReference type="RefSeq" id="WP_220231554.1">
    <property type="nucleotide sequence ID" value="NZ_JAICBX010000009.1"/>
</dbReference>
<reference evidence="3" key="1">
    <citation type="submission" date="2021-08" db="EMBL/GenBank/DDBJ databases">
        <title>Hoeflea bacterium WL0058 sp. nov., isolated from the sediment.</title>
        <authorList>
            <person name="Wang L."/>
            <person name="Zhang D."/>
        </authorList>
    </citation>
    <scope>NUCLEOTIDE SEQUENCE</scope>
    <source>
        <strain evidence="3">WL0058</strain>
    </source>
</reference>
<feature type="compositionally biased region" description="Basic and acidic residues" evidence="1">
    <location>
        <begin position="93"/>
        <end position="106"/>
    </location>
</feature>
<feature type="compositionally biased region" description="Low complexity" evidence="1">
    <location>
        <begin position="1"/>
        <end position="27"/>
    </location>
</feature>
<evidence type="ECO:0000259" key="2">
    <source>
        <dbReference type="Pfam" id="PF13763"/>
    </source>
</evidence>
<accession>A0AAE3D4G6</accession>
<proteinExistence type="predicted"/>
<comment type="caution">
    <text evidence="3">The sequence shown here is derived from an EMBL/GenBank/DDBJ whole genome shotgun (WGS) entry which is preliminary data.</text>
</comment>
<feature type="compositionally biased region" description="Polar residues" evidence="1">
    <location>
        <begin position="108"/>
        <end position="118"/>
    </location>
</feature>
<dbReference type="InterPro" id="IPR025430">
    <property type="entry name" value="DUF4167"/>
</dbReference>
<dbReference type="Proteomes" id="UP001196509">
    <property type="component" value="Unassembled WGS sequence"/>
</dbReference>
<evidence type="ECO:0000313" key="3">
    <source>
        <dbReference type="EMBL" id="MBW8640823.1"/>
    </source>
</evidence>
<feature type="compositionally biased region" description="Basic residues" evidence="1">
    <location>
        <begin position="162"/>
        <end position="175"/>
    </location>
</feature>
<dbReference type="AlphaFoldDB" id="A0AAE3D4G6"/>
<keyword evidence="4" id="KW-1185">Reference proteome</keyword>
<protein>
    <submittedName>
        <fullName evidence="3">DUF4167 domain-containing protein</fullName>
    </submittedName>
</protein>
<sequence length="226" mass="24206">MRSGQQNKRGRGRNNNNNNNSGRKNGNPLSRSYDSNGPDVKIRGTAQHIADKYATMARDALASGDTVMGENYLQHAEHYNRIIIAAQAQIQERSMREDRDNSEREQPPVNQASGNDQPSPEPQEVNGSHPPVMGSGPQPVIEGTPMEISMEEESAQQQVRKTPLRRRAARPKRARNGNGNGAHSEDEAASAASNGADSGESSEQENAAPASKSGAGEQATAAPTEA</sequence>
<organism evidence="3 4">
    <name type="scientific">Flavimaribacter sediminis</name>
    <dbReference type="NCBI Taxonomy" id="2865987"/>
    <lineage>
        <taxon>Bacteria</taxon>
        <taxon>Pseudomonadati</taxon>
        <taxon>Pseudomonadota</taxon>
        <taxon>Alphaproteobacteria</taxon>
        <taxon>Hyphomicrobiales</taxon>
        <taxon>Rhizobiaceae</taxon>
        <taxon>Flavimaribacter</taxon>
    </lineage>
</organism>